<organism evidence="1 2">
    <name type="scientific">Trichuris suis</name>
    <name type="common">pig whipworm</name>
    <dbReference type="NCBI Taxonomy" id="68888"/>
    <lineage>
        <taxon>Eukaryota</taxon>
        <taxon>Metazoa</taxon>
        <taxon>Ecdysozoa</taxon>
        <taxon>Nematoda</taxon>
        <taxon>Enoplea</taxon>
        <taxon>Dorylaimia</taxon>
        <taxon>Trichinellida</taxon>
        <taxon>Trichuridae</taxon>
        <taxon>Trichuris</taxon>
    </lineage>
</organism>
<dbReference type="Proteomes" id="UP000030764">
    <property type="component" value="Unassembled WGS sequence"/>
</dbReference>
<accession>A0A085LIF4</accession>
<sequence length="75" mass="8322">DRPSDPSTGGDIPTGEHAVEYSIVLRKVERLVFIEKMTISGYYVRVVKLTKYAKATSGIDVMFTIKQTTCTSHLA</sequence>
<name>A0A085LIF4_9BILA</name>
<feature type="non-terminal residue" evidence="1">
    <location>
        <position position="75"/>
    </location>
</feature>
<keyword evidence="2" id="KW-1185">Reference proteome</keyword>
<feature type="non-terminal residue" evidence="1">
    <location>
        <position position="1"/>
    </location>
</feature>
<reference evidence="1 2" key="1">
    <citation type="journal article" date="2014" name="Nat. Genet.">
        <title>Genome and transcriptome of the porcine whipworm Trichuris suis.</title>
        <authorList>
            <person name="Jex A.R."/>
            <person name="Nejsum P."/>
            <person name="Schwarz E.M."/>
            <person name="Hu L."/>
            <person name="Young N.D."/>
            <person name="Hall R.S."/>
            <person name="Korhonen P.K."/>
            <person name="Liao S."/>
            <person name="Thamsborg S."/>
            <person name="Xia J."/>
            <person name="Xu P."/>
            <person name="Wang S."/>
            <person name="Scheerlinck J.P."/>
            <person name="Hofmann A."/>
            <person name="Sternberg P.W."/>
            <person name="Wang J."/>
            <person name="Gasser R.B."/>
        </authorList>
    </citation>
    <scope>NUCLEOTIDE SEQUENCE [LARGE SCALE GENOMIC DNA]</scope>
    <source>
        <strain evidence="1">DCEP-RM93M</strain>
    </source>
</reference>
<gene>
    <name evidence="1" type="ORF">M513_14373</name>
</gene>
<evidence type="ECO:0000313" key="2">
    <source>
        <dbReference type="Proteomes" id="UP000030764"/>
    </source>
</evidence>
<dbReference type="EMBL" id="KL364880">
    <property type="protein sequence ID" value="KFD44750.1"/>
    <property type="molecule type" value="Genomic_DNA"/>
</dbReference>
<evidence type="ECO:0000313" key="1">
    <source>
        <dbReference type="EMBL" id="KFD44750.1"/>
    </source>
</evidence>
<proteinExistence type="predicted"/>
<dbReference type="AlphaFoldDB" id="A0A085LIF4"/>
<protein>
    <submittedName>
        <fullName evidence="1">Uncharacterized protein</fullName>
    </submittedName>
</protein>